<dbReference type="EMBL" id="JABZTM010000033">
    <property type="protein sequence ID" value="MBF1446589.1"/>
    <property type="molecule type" value="Genomic_DNA"/>
</dbReference>
<evidence type="ECO:0000313" key="2">
    <source>
        <dbReference type="Proteomes" id="UP000787419"/>
    </source>
</evidence>
<dbReference type="RefSeq" id="WP_278489657.1">
    <property type="nucleotide sequence ID" value="NZ_JABZTM010000033.1"/>
</dbReference>
<proteinExistence type="predicted"/>
<gene>
    <name evidence="1" type="ORF">HXN55_04260</name>
</gene>
<dbReference type="AlphaFoldDB" id="A0A9D5WXL1"/>
<dbReference type="Proteomes" id="UP000787419">
    <property type="component" value="Unassembled WGS sequence"/>
</dbReference>
<name>A0A9D5WXL1_9BACT</name>
<accession>A0A9D5WXL1</accession>
<comment type="caution">
    <text evidence="1">The sequence shown here is derived from an EMBL/GenBank/DDBJ whole genome shotgun (WGS) entry which is preliminary data.</text>
</comment>
<evidence type="ECO:0000313" key="1">
    <source>
        <dbReference type="EMBL" id="MBF1446589.1"/>
    </source>
</evidence>
<reference evidence="1" key="1">
    <citation type="submission" date="2020-04" db="EMBL/GenBank/DDBJ databases">
        <title>Deep metagenomics examines the oral microbiome during advanced dental caries in children, revealing novel taxa and co-occurrences with host molecules.</title>
        <authorList>
            <person name="Baker J.L."/>
            <person name="Morton J.T."/>
            <person name="Dinis M."/>
            <person name="Alvarez R."/>
            <person name="Tran N.C."/>
            <person name="Knight R."/>
            <person name="Edlund A."/>
        </authorList>
    </citation>
    <scope>NUCLEOTIDE SEQUENCE</scope>
    <source>
        <strain evidence="1">JCVI_32_bin.50</strain>
    </source>
</reference>
<sequence>MIQIDKYSKKYEIALGRRNSAQYATKLDSELKTPGWMELYSKLKSLDKITKVSEFDENETQLVKLFEQLYEKITAPGLDAFISWVESSTTSKNTENIKKFKKYLKSEYDNYADEIEGILTSKEIISNFSADSIFGKLISNFESKIKRLITNFIDSDKFENEIDGLLSKIKLEMDNVSTITELNFTLFNQLFTEEQAKDEKLSFYNDIFENIRKKYQSIEFQKGEDKNTDLYIRINNRISSVKKCITLLVETNIAKDEDEVLKGMFLKFQKEMPVVEDDYLQSLKGFVDNDWENLSDKYYQIKKFYSNAPLSFRPVSFPDLRKGGDLKNLIDSYNLILKDGDIIIKPAATVNEIKTAVNKKSKTIKDLNSDIEKCRISVKEEMTEFIEKYNKQKTMLEKTIEDKEDLKEDFDSIYGEDGALDNLSNGIDEYLSDGSSLLKALSQGIIAQMVDLMKTTTEKFEETLKKTGLKDSIEWLNDLSDYNLSAEFLDADKIKQLLSKGLIKIELTKTYK</sequence>
<protein>
    <submittedName>
        <fullName evidence="1">Uncharacterized protein</fullName>
    </submittedName>
</protein>
<organism evidence="1 2">
    <name type="scientific">Prevotella nigrescens</name>
    <dbReference type="NCBI Taxonomy" id="28133"/>
    <lineage>
        <taxon>Bacteria</taxon>
        <taxon>Pseudomonadati</taxon>
        <taxon>Bacteroidota</taxon>
        <taxon>Bacteroidia</taxon>
        <taxon>Bacteroidales</taxon>
        <taxon>Prevotellaceae</taxon>
        <taxon>Prevotella</taxon>
    </lineage>
</organism>